<dbReference type="GO" id="GO:0005634">
    <property type="term" value="C:nucleus"/>
    <property type="evidence" value="ECO:0007669"/>
    <property type="project" value="UniProtKB-SubCell"/>
</dbReference>
<evidence type="ECO:0000256" key="3">
    <source>
        <dbReference type="ARBA" id="ARBA00022737"/>
    </source>
</evidence>
<dbReference type="AlphaFoldDB" id="A0AAF3EHI6"/>
<name>A0AAF3EHI6_9BILA</name>
<feature type="domain" description="C2H2-type" evidence="8">
    <location>
        <begin position="430"/>
        <end position="458"/>
    </location>
</feature>
<organism evidence="9 10">
    <name type="scientific">Mesorhabditis belari</name>
    <dbReference type="NCBI Taxonomy" id="2138241"/>
    <lineage>
        <taxon>Eukaryota</taxon>
        <taxon>Metazoa</taxon>
        <taxon>Ecdysozoa</taxon>
        <taxon>Nematoda</taxon>
        <taxon>Chromadorea</taxon>
        <taxon>Rhabditida</taxon>
        <taxon>Rhabditina</taxon>
        <taxon>Rhabditomorpha</taxon>
        <taxon>Rhabditoidea</taxon>
        <taxon>Rhabditidae</taxon>
        <taxon>Mesorhabditinae</taxon>
        <taxon>Mesorhabditis</taxon>
    </lineage>
</organism>
<evidence type="ECO:0000313" key="10">
    <source>
        <dbReference type="WBParaSite" id="MBELARI_LOCUS13467"/>
    </source>
</evidence>
<dbReference type="GO" id="GO:0000977">
    <property type="term" value="F:RNA polymerase II transcription regulatory region sequence-specific DNA binding"/>
    <property type="evidence" value="ECO:0007669"/>
    <property type="project" value="TreeGrafter"/>
</dbReference>
<feature type="domain" description="C2H2-type" evidence="8">
    <location>
        <begin position="345"/>
        <end position="372"/>
    </location>
</feature>
<dbReference type="FunFam" id="3.30.160.60:FF:002343">
    <property type="entry name" value="Zinc finger protein 33A"/>
    <property type="match status" value="2"/>
</dbReference>
<keyword evidence="6" id="KW-0539">Nucleus</keyword>
<dbReference type="GO" id="GO:0008270">
    <property type="term" value="F:zinc ion binding"/>
    <property type="evidence" value="ECO:0007669"/>
    <property type="project" value="UniProtKB-KW"/>
</dbReference>
<dbReference type="PANTHER" id="PTHR24381:SF393">
    <property type="entry name" value="CHROMATIN-LINKED ADAPTOR FOR MSL PROTEINS, ISOFORM B"/>
    <property type="match status" value="1"/>
</dbReference>
<dbReference type="InterPro" id="IPR036236">
    <property type="entry name" value="Znf_C2H2_sf"/>
</dbReference>
<evidence type="ECO:0000259" key="8">
    <source>
        <dbReference type="PROSITE" id="PS50157"/>
    </source>
</evidence>
<evidence type="ECO:0000256" key="7">
    <source>
        <dbReference type="PROSITE-ProRule" id="PRU00042"/>
    </source>
</evidence>
<keyword evidence="3" id="KW-0677">Repeat</keyword>
<evidence type="ECO:0000256" key="4">
    <source>
        <dbReference type="ARBA" id="ARBA00022771"/>
    </source>
</evidence>
<protein>
    <submittedName>
        <fullName evidence="10">C2H2-type domain-containing protein</fullName>
    </submittedName>
</protein>
<dbReference type="InterPro" id="IPR013087">
    <property type="entry name" value="Znf_C2H2_type"/>
</dbReference>
<reference evidence="10" key="1">
    <citation type="submission" date="2024-02" db="UniProtKB">
        <authorList>
            <consortium name="WormBaseParasite"/>
        </authorList>
    </citation>
    <scope>IDENTIFICATION</scope>
</reference>
<evidence type="ECO:0000256" key="2">
    <source>
        <dbReference type="ARBA" id="ARBA00022723"/>
    </source>
</evidence>
<feature type="domain" description="C2H2-type" evidence="8">
    <location>
        <begin position="401"/>
        <end position="429"/>
    </location>
</feature>
<sequence>MLGNYGVAFTCSECDHFFQTLEVFERHIWSRHLRNFPYRCAQCGFPALNVSTLSDHYLVEHGTAHAPEFKRKIADERKLWGIISQSMHIEVGNNPFEEDGGPNYGVSNDFSSNEIRESEHRRNKAYSRASVWQVDAATGGEMKIVSHELQVQRRNTWVQQIDSGMQGSLQNETLAVPHLVDDVFQLQQVENPMHAIDGEAIELSNEPLRLEANGRPVMILPSSGGGIQNDEDDNLTEQGSRISVAAEEEVFEEEGEIPPNDNSNIMMDDGGPGTSYEDYYSGNDYAEEGEAYEYVDDEGNPVYLESEFMNKGSRDLRLSLLKDRHMELIIRKIASGPKKPLSMGHRCEICGKVNKYLSKALEHQRSHTGEKPFKCPHCRAGFTQRGALTSHIRLHTGERPYSCSWECGKTFVSSSACKLHEKSHAGEKRYNCESCGKLFGKRYHLERHLKTVHFRQYMARINGLPPPPPALEGLAAAEEDEPKVRNAVLAVIDAVREDKMPKEALFKRLQEEI</sequence>
<dbReference type="Pfam" id="PF00096">
    <property type="entry name" value="zf-C2H2"/>
    <property type="match status" value="2"/>
</dbReference>
<dbReference type="Proteomes" id="UP000887575">
    <property type="component" value="Unassembled WGS sequence"/>
</dbReference>
<dbReference type="WBParaSite" id="MBELARI_LOCUS13467">
    <property type="protein sequence ID" value="MBELARI_LOCUS13467"/>
    <property type="gene ID" value="MBELARI_LOCUS13467"/>
</dbReference>
<keyword evidence="2" id="KW-0479">Metal-binding</keyword>
<dbReference type="FunFam" id="3.30.160.60:FF:000100">
    <property type="entry name" value="Zinc finger 45-like"/>
    <property type="match status" value="1"/>
</dbReference>
<accession>A0AAF3EHI6</accession>
<dbReference type="PROSITE" id="PS00028">
    <property type="entry name" value="ZINC_FINGER_C2H2_1"/>
    <property type="match status" value="4"/>
</dbReference>
<dbReference type="GO" id="GO:0000981">
    <property type="term" value="F:DNA-binding transcription factor activity, RNA polymerase II-specific"/>
    <property type="evidence" value="ECO:0007669"/>
    <property type="project" value="TreeGrafter"/>
</dbReference>
<feature type="domain" description="C2H2-type" evidence="8">
    <location>
        <begin position="373"/>
        <end position="400"/>
    </location>
</feature>
<comment type="subcellular location">
    <subcellularLocation>
        <location evidence="1">Nucleus</location>
    </subcellularLocation>
</comment>
<evidence type="ECO:0000313" key="9">
    <source>
        <dbReference type="Proteomes" id="UP000887575"/>
    </source>
</evidence>
<evidence type="ECO:0000256" key="5">
    <source>
        <dbReference type="ARBA" id="ARBA00022833"/>
    </source>
</evidence>
<keyword evidence="5" id="KW-0862">Zinc</keyword>
<feature type="domain" description="C2H2-type" evidence="8">
    <location>
        <begin position="9"/>
        <end position="37"/>
    </location>
</feature>
<keyword evidence="4 7" id="KW-0863">Zinc-finger</keyword>
<dbReference type="SMART" id="SM00355">
    <property type="entry name" value="ZnF_C2H2"/>
    <property type="match status" value="6"/>
</dbReference>
<dbReference type="SUPFAM" id="SSF57667">
    <property type="entry name" value="beta-beta-alpha zinc fingers"/>
    <property type="match status" value="3"/>
</dbReference>
<keyword evidence="9" id="KW-1185">Reference proteome</keyword>
<dbReference type="Gene3D" id="3.30.160.60">
    <property type="entry name" value="Classic Zinc Finger"/>
    <property type="match status" value="5"/>
</dbReference>
<evidence type="ECO:0000256" key="1">
    <source>
        <dbReference type="ARBA" id="ARBA00004123"/>
    </source>
</evidence>
<dbReference type="PANTHER" id="PTHR24381">
    <property type="entry name" value="ZINC FINGER PROTEIN"/>
    <property type="match status" value="1"/>
</dbReference>
<evidence type="ECO:0000256" key="6">
    <source>
        <dbReference type="ARBA" id="ARBA00023242"/>
    </source>
</evidence>
<proteinExistence type="predicted"/>
<dbReference type="PROSITE" id="PS50157">
    <property type="entry name" value="ZINC_FINGER_C2H2_2"/>
    <property type="match status" value="5"/>
</dbReference>